<feature type="non-terminal residue" evidence="2">
    <location>
        <position position="74"/>
    </location>
</feature>
<name>A0ABS3GTZ0_9NEIS</name>
<evidence type="ECO:0000256" key="1">
    <source>
        <dbReference type="SAM" id="MobiDB-lite"/>
    </source>
</evidence>
<feature type="non-terminal residue" evidence="2">
    <location>
        <position position="1"/>
    </location>
</feature>
<evidence type="ECO:0000313" key="3">
    <source>
        <dbReference type="Proteomes" id="UP000664349"/>
    </source>
</evidence>
<keyword evidence="3" id="KW-1185">Reference proteome</keyword>
<comment type="caution">
    <text evidence="2">The sequence shown here is derived from an EMBL/GenBank/DDBJ whole genome shotgun (WGS) entry which is preliminary data.</text>
</comment>
<reference evidence="2 3" key="1">
    <citation type="submission" date="2021-03" db="EMBL/GenBank/DDBJ databases">
        <title>First Case of infection caused by Chromobacterium haemolyticum derived from water in China.</title>
        <authorList>
            <person name="Chen J."/>
            <person name="Liu C."/>
        </authorList>
    </citation>
    <scope>NUCLEOTIDE SEQUENCE [LARGE SCALE GENOMIC DNA]</scope>
    <source>
        <strain evidence="2 3">WJ-5</strain>
    </source>
</reference>
<feature type="region of interest" description="Disordered" evidence="1">
    <location>
        <begin position="52"/>
        <end position="74"/>
    </location>
</feature>
<accession>A0ABS3GTZ0</accession>
<sequence length="74" mass="7994">VTRQTLSARNNLPADLKALAKAEDAQPFRAEFDAQRRGVPLTPAYAHTELAKPKSRGVQTATVVGPQGEEVHTD</sequence>
<gene>
    <name evidence="2" type="ORF">J1C50_23720</name>
</gene>
<dbReference type="EMBL" id="JAFLRD010000079">
    <property type="protein sequence ID" value="MBO0418516.1"/>
    <property type="molecule type" value="Genomic_DNA"/>
</dbReference>
<proteinExistence type="predicted"/>
<protein>
    <submittedName>
        <fullName evidence="2">Type VI secretion system tip protein VgrG</fullName>
    </submittedName>
</protein>
<evidence type="ECO:0000313" key="2">
    <source>
        <dbReference type="EMBL" id="MBO0418516.1"/>
    </source>
</evidence>
<dbReference type="Proteomes" id="UP000664349">
    <property type="component" value="Unassembled WGS sequence"/>
</dbReference>
<organism evidence="2 3">
    <name type="scientific">Chromobacterium haemolyticum</name>
    <dbReference type="NCBI Taxonomy" id="394935"/>
    <lineage>
        <taxon>Bacteria</taxon>
        <taxon>Pseudomonadati</taxon>
        <taxon>Pseudomonadota</taxon>
        <taxon>Betaproteobacteria</taxon>
        <taxon>Neisseriales</taxon>
        <taxon>Chromobacteriaceae</taxon>
        <taxon>Chromobacterium</taxon>
    </lineage>
</organism>